<keyword evidence="1" id="KW-1133">Transmembrane helix</keyword>
<keyword evidence="1" id="KW-0472">Membrane</keyword>
<accession>A0A0P8YE58</accession>
<feature type="transmembrane region" description="Helical" evidence="1">
    <location>
        <begin position="120"/>
        <end position="142"/>
    </location>
</feature>
<keyword evidence="3" id="KW-1185">Reference proteome</keyword>
<keyword evidence="1" id="KW-0812">Transmembrane</keyword>
<dbReference type="KEGG" id="dan:26514470"/>
<organism evidence="2 3">
    <name type="scientific">Drosophila ananassae</name>
    <name type="common">Fruit fly</name>
    <dbReference type="NCBI Taxonomy" id="7217"/>
    <lineage>
        <taxon>Eukaryota</taxon>
        <taxon>Metazoa</taxon>
        <taxon>Ecdysozoa</taxon>
        <taxon>Arthropoda</taxon>
        <taxon>Hexapoda</taxon>
        <taxon>Insecta</taxon>
        <taxon>Pterygota</taxon>
        <taxon>Neoptera</taxon>
        <taxon>Endopterygota</taxon>
        <taxon>Diptera</taxon>
        <taxon>Brachycera</taxon>
        <taxon>Muscomorpha</taxon>
        <taxon>Ephydroidea</taxon>
        <taxon>Drosophilidae</taxon>
        <taxon>Drosophila</taxon>
        <taxon>Sophophora</taxon>
    </lineage>
</organism>
<protein>
    <submittedName>
        <fullName evidence="2">Uncharacterized protein, isoform A</fullName>
    </submittedName>
</protein>
<dbReference type="Pfam" id="PF15860">
    <property type="entry name" value="DUF4728"/>
    <property type="match status" value="1"/>
</dbReference>
<dbReference type="Proteomes" id="UP000007801">
    <property type="component" value="Unassembled WGS sequence"/>
</dbReference>
<dbReference type="OrthoDB" id="10364891at2759"/>
<dbReference type="GeneID" id="26514470"/>
<name>A0A0P8YE58_DROAN</name>
<evidence type="ECO:0000313" key="3">
    <source>
        <dbReference type="Proteomes" id="UP000007801"/>
    </source>
</evidence>
<proteinExistence type="predicted"/>
<dbReference type="AlphaFoldDB" id="A0A0P8YE58"/>
<feature type="transmembrane region" description="Helical" evidence="1">
    <location>
        <begin position="85"/>
        <end position="108"/>
    </location>
</feature>
<dbReference type="InterPro" id="IPR031720">
    <property type="entry name" value="DUF4728"/>
</dbReference>
<gene>
    <name evidence="2" type="primary">Dana\GF27061</name>
    <name evidence="2" type="ORF">GF27061</name>
</gene>
<evidence type="ECO:0000313" key="2">
    <source>
        <dbReference type="EMBL" id="KPU77217.1"/>
    </source>
</evidence>
<feature type="transmembrane region" description="Helical" evidence="1">
    <location>
        <begin position="57"/>
        <end position="78"/>
    </location>
</feature>
<evidence type="ECO:0000256" key="1">
    <source>
        <dbReference type="SAM" id="Phobius"/>
    </source>
</evidence>
<dbReference type="EMBL" id="CH902619">
    <property type="protein sequence ID" value="KPU77217.1"/>
    <property type="molecule type" value="Genomic_DNA"/>
</dbReference>
<sequence length="184" mass="20429">MANRKVRGVAIGRLDAILSGIFIILSAVGMRLADVIGPQIAQFLNSSIRHAASDLRFFLTIFFVVKVMNLPASILLAVGSAKERILYLAPWLGLNLSYLILASTVTLIQWTKLVDSSVPLLKAFGIILVSIAILFIRCYLCYEVHSLLKEMREAREILHTLITAAPEVREVRVNAVFVHVEEQS</sequence>
<dbReference type="InParanoid" id="A0A0P8YE58"/>
<reference evidence="2 3" key="1">
    <citation type="journal article" date="2007" name="Nature">
        <title>Evolution of genes and genomes on the Drosophila phylogeny.</title>
        <authorList>
            <consortium name="Drosophila 12 Genomes Consortium"/>
            <person name="Clark A.G."/>
            <person name="Eisen M.B."/>
            <person name="Smith D.R."/>
            <person name="Bergman C.M."/>
            <person name="Oliver B."/>
            <person name="Markow T.A."/>
            <person name="Kaufman T.C."/>
            <person name="Kellis M."/>
            <person name="Gelbart W."/>
            <person name="Iyer V.N."/>
            <person name="Pollard D.A."/>
            <person name="Sackton T.B."/>
            <person name="Larracuente A.M."/>
            <person name="Singh N.D."/>
            <person name="Abad J.P."/>
            <person name="Abt D.N."/>
            <person name="Adryan B."/>
            <person name="Aguade M."/>
            <person name="Akashi H."/>
            <person name="Anderson W.W."/>
            <person name="Aquadro C.F."/>
            <person name="Ardell D.H."/>
            <person name="Arguello R."/>
            <person name="Artieri C.G."/>
            <person name="Barbash D.A."/>
            <person name="Barker D."/>
            <person name="Barsanti P."/>
            <person name="Batterham P."/>
            <person name="Batzoglou S."/>
            <person name="Begun D."/>
            <person name="Bhutkar A."/>
            <person name="Blanco E."/>
            <person name="Bosak S.A."/>
            <person name="Bradley R.K."/>
            <person name="Brand A.D."/>
            <person name="Brent M.R."/>
            <person name="Brooks A.N."/>
            <person name="Brown R.H."/>
            <person name="Butlin R.K."/>
            <person name="Caggese C."/>
            <person name="Calvi B.R."/>
            <person name="Bernardo de Carvalho A."/>
            <person name="Caspi A."/>
            <person name="Castrezana S."/>
            <person name="Celniker S.E."/>
            <person name="Chang J.L."/>
            <person name="Chapple C."/>
            <person name="Chatterji S."/>
            <person name="Chinwalla A."/>
            <person name="Civetta A."/>
            <person name="Clifton S.W."/>
            <person name="Comeron J.M."/>
            <person name="Costello J.C."/>
            <person name="Coyne J.A."/>
            <person name="Daub J."/>
            <person name="David R.G."/>
            <person name="Delcher A.L."/>
            <person name="Delehaunty K."/>
            <person name="Do C.B."/>
            <person name="Ebling H."/>
            <person name="Edwards K."/>
            <person name="Eickbush T."/>
            <person name="Evans J.D."/>
            <person name="Filipski A."/>
            <person name="Findeiss S."/>
            <person name="Freyhult E."/>
            <person name="Fulton L."/>
            <person name="Fulton R."/>
            <person name="Garcia A.C."/>
            <person name="Gardiner A."/>
            <person name="Garfield D.A."/>
            <person name="Garvin B.E."/>
            <person name="Gibson G."/>
            <person name="Gilbert D."/>
            <person name="Gnerre S."/>
            <person name="Godfrey J."/>
            <person name="Good R."/>
            <person name="Gotea V."/>
            <person name="Gravely B."/>
            <person name="Greenberg A.J."/>
            <person name="Griffiths-Jones S."/>
            <person name="Gross S."/>
            <person name="Guigo R."/>
            <person name="Gustafson E.A."/>
            <person name="Haerty W."/>
            <person name="Hahn M.W."/>
            <person name="Halligan D.L."/>
            <person name="Halpern A.L."/>
            <person name="Halter G.M."/>
            <person name="Han M.V."/>
            <person name="Heger A."/>
            <person name="Hillier L."/>
            <person name="Hinrichs A.S."/>
            <person name="Holmes I."/>
            <person name="Hoskins R.A."/>
            <person name="Hubisz M.J."/>
            <person name="Hultmark D."/>
            <person name="Huntley M.A."/>
            <person name="Jaffe D.B."/>
            <person name="Jagadeeshan S."/>
            <person name="Jeck W.R."/>
            <person name="Johnson J."/>
            <person name="Jones C.D."/>
            <person name="Jordan W.C."/>
            <person name="Karpen G.H."/>
            <person name="Kataoka E."/>
            <person name="Keightley P.D."/>
            <person name="Kheradpour P."/>
            <person name="Kirkness E.F."/>
            <person name="Koerich L.B."/>
            <person name="Kristiansen K."/>
            <person name="Kudrna D."/>
            <person name="Kulathinal R.J."/>
            <person name="Kumar S."/>
            <person name="Kwok R."/>
            <person name="Lander E."/>
            <person name="Langley C.H."/>
            <person name="Lapoint R."/>
            <person name="Lazzaro B.P."/>
            <person name="Lee S.J."/>
            <person name="Levesque L."/>
            <person name="Li R."/>
            <person name="Lin C.F."/>
            <person name="Lin M.F."/>
            <person name="Lindblad-Toh K."/>
            <person name="Llopart A."/>
            <person name="Long M."/>
            <person name="Low L."/>
            <person name="Lozovsky E."/>
            <person name="Lu J."/>
            <person name="Luo M."/>
            <person name="Machado C.A."/>
            <person name="Makalowski W."/>
            <person name="Marzo M."/>
            <person name="Matsuda M."/>
            <person name="Matzkin L."/>
            <person name="McAllister B."/>
            <person name="McBride C.S."/>
            <person name="McKernan B."/>
            <person name="McKernan K."/>
            <person name="Mendez-Lago M."/>
            <person name="Minx P."/>
            <person name="Mollenhauer M.U."/>
            <person name="Montooth K."/>
            <person name="Mount S.M."/>
            <person name="Mu X."/>
            <person name="Myers E."/>
            <person name="Negre B."/>
            <person name="Newfeld S."/>
            <person name="Nielsen R."/>
            <person name="Noor M.A."/>
            <person name="O'Grady P."/>
            <person name="Pachter L."/>
            <person name="Papaceit M."/>
            <person name="Parisi M.J."/>
            <person name="Parisi M."/>
            <person name="Parts L."/>
            <person name="Pedersen J.S."/>
            <person name="Pesole G."/>
            <person name="Phillippy A.M."/>
            <person name="Ponting C.P."/>
            <person name="Pop M."/>
            <person name="Porcelli D."/>
            <person name="Powell J.R."/>
            <person name="Prohaska S."/>
            <person name="Pruitt K."/>
            <person name="Puig M."/>
            <person name="Quesneville H."/>
            <person name="Ram K.R."/>
            <person name="Rand D."/>
            <person name="Rasmussen M.D."/>
            <person name="Reed L.K."/>
            <person name="Reenan R."/>
            <person name="Reily A."/>
            <person name="Remington K.A."/>
            <person name="Rieger T.T."/>
            <person name="Ritchie M.G."/>
            <person name="Robin C."/>
            <person name="Rogers Y.H."/>
            <person name="Rohde C."/>
            <person name="Rozas J."/>
            <person name="Rubenfield M.J."/>
            <person name="Ruiz A."/>
            <person name="Russo S."/>
            <person name="Salzberg S.L."/>
            <person name="Sanchez-Gracia A."/>
            <person name="Saranga D.J."/>
            <person name="Sato H."/>
            <person name="Schaeffer S.W."/>
            <person name="Schatz M.C."/>
            <person name="Schlenke T."/>
            <person name="Schwartz R."/>
            <person name="Segarra C."/>
            <person name="Singh R.S."/>
            <person name="Sirot L."/>
            <person name="Sirota M."/>
            <person name="Sisneros N.B."/>
            <person name="Smith C.D."/>
            <person name="Smith T.F."/>
            <person name="Spieth J."/>
            <person name="Stage D.E."/>
            <person name="Stark A."/>
            <person name="Stephan W."/>
            <person name="Strausberg R.L."/>
            <person name="Strempel S."/>
            <person name="Sturgill D."/>
            <person name="Sutton G."/>
            <person name="Sutton G.G."/>
            <person name="Tao W."/>
            <person name="Teichmann S."/>
            <person name="Tobari Y.N."/>
            <person name="Tomimura Y."/>
            <person name="Tsolas J.M."/>
            <person name="Valente V.L."/>
            <person name="Venter E."/>
            <person name="Venter J.C."/>
            <person name="Vicario S."/>
            <person name="Vieira F.G."/>
            <person name="Vilella A.J."/>
            <person name="Villasante A."/>
            <person name="Walenz B."/>
            <person name="Wang J."/>
            <person name="Wasserman M."/>
            <person name="Watts T."/>
            <person name="Wilson D."/>
            <person name="Wilson R.K."/>
            <person name="Wing R.A."/>
            <person name="Wolfner M.F."/>
            <person name="Wong A."/>
            <person name="Wong G.K."/>
            <person name="Wu C.I."/>
            <person name="Wu G."/>
            <person name="Yamamoto D."/>
            <person name="Yang H.P."/>
            <person name="Yang S.P."/>
            <person name="Yorke J.A."/>
            <person name="Yoshida K."/>
            <person name="Zdobnov E."/>
            <person name="Zhang P."/>
            <person name="Zhang Y."/>
            <person name="Zimin A.V."/>
            <person name="Baldwin J."/>
            <person name="Abdouelleil A."/>
            <person name="Abdulkadir J."/>
            <person name="Abebe A."/>
            <person name="Abera B."/>
            <person name="Abreu J."/>
            <person name="Acer S.C."/>
            <person name="Aftuck L."/>
            <person name="Alexander A."/>
            <person name="An P."/>
            <person name="Anderson E."/>
            <person name="Anderson S."/>
            <person name="Arachi H."/>
            <person name="Azer M."/>
            <person name="Bachantsang P."/>
            <person name="Barry A."/>
            <person name="Bayul T."/>
            <person name="Berlin A."/>
            <person name="Bessette D."/>
            <person name="Bloom T."/>
            <person name="Blye J."/>
            <person name="Boguslavskiy L."/>
            <person name="Bonnet C."/>
            <person name="Boukhgalter B."/>
            <person name="Bourzgui I."/>
            <person name="Brown A."/>
            <person name="Cahill P."/>
            <person name="Channer S."/>
            <person name="Cheshatsang Y."/>
            <person name="Chuda L."/>
            <person name="Citroen M."/>
            <person name="Collymore A."/>
            <person name="Cooke P."/>
            <person name="Costello M."/>
            <person name="D'Aco K."/>
            <person name="Daza R."/>
            <person name="De Haan G."/>
            <person name="DeGray S."/>
            <person name="DeMaso C."/>
            <person name="Dhargay N."/>
            <person name="Dooley K."/>
            <person name="Dooley E."/>
            <person name="Doricent M."/>
            <person name="Dorje P."/>
            <person name="Dorjee K."/>
            <person name="Dupes A."/>
            <person name="Elong R."/>
            <person name="Falk J."/>
            <person name="Farina A."/>
            <person name="Faro S."/>
            <person name="Ferguson D."/>
            <person name="Fisher S."/>
            <person name="Foley C.D."/>
            <person name="Franke A."/>
            <person name="Friedrich D."/>
            <person name="Gadbois L."/>
            <person name="Gearin G."/>
            <person name="Gearin C.R."/>
            <person name="Giannoukos G."/>
            <person name="Goode T."/>
            <person name="Graham J."/>
            <person name="Grandbois E."/>
            <person name="Grewal S."/>
            <person name="Gyaltsen K."/>
            <person name="Hafez N."/>
            <person name="Hagos B."/>
            <person name="Hall J."/>
            <person name="Henson C."/>
            <person name="Hollinger A."/>
            <person name="Honan T."/>
            <person name="Huard M.D."/>
            <person name="Hughes L."/>
            <person name="Hurhula B."/>
            <person name="Husby M.E."/>
            <person name="Kamat A."/>
            <person name="Kanga B."/>
            <person name="Kashin S."/>
            <person name="Khazanovich D."/>
            <person name="Kisner P."/>
            <person name="Lance K."/>
            <person name="Lara M."/>
            <person name="Lee W."/>
            <person name="Lennon N."/>
            <person name="Letendre F."/>
            <person name="LeVine R."/>
            <person name="Lipovsky A."/>
            <person name="Liu X."/>
            <person name="Liu J."/>
            <person name="Liu S."/>
            <person name="Lokyitsang T."/>
            <person name="Lokyitsang Y."/>
            <person name="Lubonja R."/>
            <person name="Lui A."/>
            <person name="MacDonald P."/>
            <person name="Magnisalis V."/>
            <person name="Maru K."/>
            <person name="Matthews C."/>
            <person name="McCusker W."/>
            <person name="McDonough S."/>
            <person name="Mehta T."/>
            <person name="Meldrim J."/>
            <person name="Meneus L."/>
            <person name="Mihai O."/>
            <person name="Mihalev A."/>
            <person name="Mihova T."/>
            <person name="Mittelman R."/>
            <person name="Mlenga V."/>
            <person name="Montmayeur A."/>
            <person name="Mulrain L."/>
            <person name="Navidi A."/>
            <person name="Naylor J."/>
            <person name="Negash T."/>
            <person name="Nguyen T."/>
            <person name="Nguyen N."/>
            <person name="Nicol R."/>
            <person name="Norbu C."/>
            <person name="Norbu N."/>
            <person name="Novod N."/>
            <person name="O'Neill B."/>
            <person name="Osman S."/>
            <person name="Markiewicz E."/>
            <person name="Oyono O.L."/>
            <person name="Patti C."/>
            <person name="Phunkhang P."/>
            <person name="Pierre F."/>
            <person name="Priest M."/>
            <person name="Raghuraman S."/>
            <person name="Rege F."/>
            <person name="Reyes R."/>
            <person name="Rise C."/>
            <person name="Rogov P."/>
            <person name="Ross K."/>
            <person name="Ryan E."/>
            <person name="Settipalli S."/>
            <person name="Shea T."/>
            <person name="Sherpa N."/>
            <person name="Shi L."/>
            <person name="Shih D."/>
            <person name="Sparrow T."/>
            <person name="Spaulding J."/>
            <person name="Stalker J."/>
            <person name="Stange-Thomann N."/>
            <person name="Stavropoulos S."/>
            <person name="Stone C."/>
            <person name="Strader C."/>
            <person name="Tesfaye S."/>
            <person name="Thomson T."/>
            <person name="Thoulutsang Y."/>
            <person name="Thoulutsang D."/>
            <person name="Topham K."/>
            <person name="Topping I."/>
            <person name="Tsamla T."/>
            <person name="Vassiliev H."/>
            <person name="Vo A."/>
            <person name="Wangchuk T."/>
            <person name="Wangdi T."/>
            <person name="Weiand M."/>
            <person name="Wilkinson J."/>
            <person name="Wilson A."/>
            <person name="Yadav S."/>
            <person name="Young G."/>
            <person name="Yu Q."/>
            <person name="Zembek L."/>
            <person name="Zhong D."/>
            <person name="Zimmer A."/>
            <person name="Zwirko Z."/>
            <person name="Jaffe D.B."/>
            <person name="Alvarez P."/>
            <person name="Brockman W."/>
            <person name="Butler J."/>
            <person name="Chin C."/>
            <person name="Gnerre S."/>
            <person name="Grabherr M."/>
            <person name="Kleber M."/>
            <person name="Mauceli E."/>
            <person name="MacCallum I."/>
        </authorList>
    </citation>
    <scope>NUCLEOTIDE SEQUENCE [LARGE SCALE GENOMIC DNA]</scope>
    <source>
        <strain evidence="3">Tucson 14024-0371.13</strain>
    </source>
</reference>